<sequence length="76" mass="8633">MKINAQEFSNKDITIAYDPCICKQSEVCCKELSSVFRNSVIPWIDLDGANIKDIKKQIKKCPSGALKFRINKREVA</sequence>
<reference evidence="3" key="1">
    <citation type="journal article" date="2019" name="Int. J. Syst. Evol. Microbiol.">
        <title>The Global Catalogue of Microorganisms (GCM) 10K type strain sequencing project: providing services to taxonomists for standard genome sequencing and annotation.</title>
        <authorList>
            <consortium name="The Broad Institute Genomics Platform"/>
            <consortium name="The Broad Institute Genome Sequencing Center for Infectious Disease"/>
            <person name="Wu L."/>
            <person name="Ma J."/>
        </authorList>
    </citation>
    <scope>NUCLEOTIDE SEQUENCE [LARGE SCALE GENOMIC DNA]</scope>
    <source>
        <strain evidence="3">JCM 18287</strain>
    </source>
</reference>
<evidence type="ECO:0000313" key="3">
    <source>
        <dbReference type="Proteomes" id="UP001501692"/>
    </source>
</evidence>
<proteinExistence type="predicted"/>
<protein>
    <submittedName>
        <fullName evidence="2">(4Fe-4S)-binding protein</fullName>
    </submittedName>
</protein>
<dbReference type="Pfam" id="PF06902">
    <property type="entry name" value="Fer4_19"/>
    <property type="match status" value="1"/>
</dbReference>
<name>A0ABP9GZ55_9FLAO</name>
<organism evidence="2 3">
    <name type="scientific">Algibacter aquimarinus</name>
    <dbReference type="NCBI Taxonomy" id="1136748"/>
    <lineage>
        <taxon>Bacteria</taxon>
        <taxon>Pseudomonadati</taxon>
        <taxon>Bacteroidota</taxon>
        <taxon>Flavobacteriia</taxon>
        <taxon>Flavobacteriales</taxon>
        <taxon>Flavobacteriaceae</taxon>
        <taxon>Algibacter</taxon>
    </lineage>
</organism>
<dbReference type="InterPro" id="IPR010693">
    <property type="entry name" value="Divergent_4Fe-4S_mono-cluster"/>
</dbReference>
<dbReference type="RefSeq" id="WP_345163091.1">
    <property type="nucleotide sequence ID" value="NZ_BAABJK010000002.1"/>
</dbReference>
<accession>A0ABP9GZ55</accession>
<feature type="domain" description="Divergent 4Fe-4S mono-cluster" evidence="1">
    <location>
        <begin position="9"/>
        <end position="68"/>
    </location>
</feature>
<evidence type="ECO:0000259" key="1">
    <source>
        <dbReference type="Pfam" id="PF06902"/>
    </source>
</evidence>
<keyword evidence="3" id="KW-1185">Reference proteome</keyword>
<comment type="caution">
    <text evidence="2">The sequence shown here is derived from an EMBL/GenBank/DDBJ whole genome shotgun (WGS) entry which is preliminary data.</text>
</comment>
<gene>
    <name evidence="2" type="ORF">GCM10023315_00820</name>
</gene>
<dbReference type="Proteomes" id="UP001501692">
    <property type="component" value="Unassembled WGS sequence"/>
</dbReference>
<evidence type="ECO:0000313" key="2">
    <source>
        <dbReference type="EMBL" id="GAA4957297.1"/>
    </source>
</evidence>
<dbReference type="EMBL" id="BAABJK010000002">
    <property type="protein sequence ID" value="GAA4957297.1"/>
    <property type="molecule type" value="Genomic_DNA"/>
</dbReference>